<dbReference type="GeneID" id="301137890"/>
<comment type="catalytic activity">
    <reaction evidence="7 8">
        <text>cytidine(34) in tRNA(Ile2) + L-lysine + ATP = lysidine(34) in tRNA(Ile2) + AMP + diphosphate + H(+)</text>
        <dbReference type="Rhea" id="RHEA:43744"/>
        <dbReference type="Rhea" id="RHEA-COMP:10625"/>
        <dbReference type="Rhea" id="RHEA-COMP:10670"/>
        <dbReference type="ChEBI" id="CHEBI:15378"/>
        <dbReference type="ChEBI" id="CHEBI:30616"/>
        <dbReference type="ChEBI" id="CHEBI:32551"/>
        <dbReference type="ChEBI" id="CHEBI:33019"/>
        <dbReference type="ChEBI" id="CHEBI:82748"/>
        <dbReference type="ChEBI" id="CHEBI:83665"/>
        <dbReference type="ChEBI" id="CHEBI:456215"/>
        <dbReference type="EC" id="6.3.4.19"/>
    </reaction>
</comment>
<feature type="domain" description="Lysidine-tRNA(Ile) synthetase C-terminal" evidence="9">
    <location>
        <begin position="390"/>
        <end position="453"/>
    </location>
</feature>
<feature type="binding site" evidence="8">
    <location>
        <begin position="29"/>
        <end position="34"/>
    </location>
    <ligand>
        <name>ATP</name>
        <dbReference type="ChEBI" id="CHEBI:30616"/>
    </ligand>
</feature>
<keyword evidence="6 8" id="KW-0067">ATP-binding</keyword>
<keyword evidence="5 8" id="KW-0547">Nucleotide-binding</keyword>
<evidence type="ECO:0000256" key="1">
    <source>
        <dbReference type="ARBA" id="ARBA00004496"/>
    </source>
</evidence>
<dbReference type="NCBIfam" id="TIGR02432">
    <property type="entry name" value="lysidine_TilS_N"/>
    <property type="match status" value="1"/>
</dbReference>
<dbReference type="AlphaFoldDB" id="A0A0M0LAX8"/>
<evidence type="ECO:0000256" key="2">
    <source>
        <dbReference type="ARBA" id="ARBA00022490"/>
    </source>
</evidence>
<accession>A0A0M0LAX8</accession>
<dbReference type="Pfam" id="PF11734">
    <property type="entry name" value="TilS_C"/>
    <property type="match status" value="1"/>
</dbReference>
<dbReference type="CDD" id="cd01992">
    <property type="entry name" value="TilS_N"/>
    <property type="match status" value="1"/>
</dbReference>
<proteinExistence type="inferred from homology"/>
<keyword evidence="2 8" id="KW-0963">Cytoplasm</keyword>
<dbReference type="STRING" id="263475.AMD00_17500"/>
<dbReference type="SUPFAM" id="SSF56037">
    <property type="entry name" value="PheT/TilS domain"/>
    <property type="match status" value="1"/>
</dbReference>
<evidence type="ECO:0000256" key="4">
    <source>
        <dbReference type="ARBA" id="ARBA00022694"/>
    </source>
</evidence>
<dbReference type="EMBL" id="LILB01000007">
    <property type="protein sequence ID" value="KOO48211.1"/>
    <property type="molecule type" value="Genomic_DNA"/>
</dbReference>
<evidence type="ECO:0000313" key="10">
    <source>
        <dbReference type="EMBL" id="KOO48211.1"/>
    </source>
</evidence>
<dbReference type="GO" id="GO:0005737">
    <property type="term" value="C:cytoplasm"/>
    <property type="evidence" value="ECO:0007669"/>
    <property type="project" value="UniProtKB-SubCell"/>
</dbReference>
<dbReference type="Gene3D" id="3.40.50.620">
    <property type="entry name" value="HUPs"/>
    <property type="match status" value="1"/>
</dbReference>
<reference evidence="11" key="1">
    <citation type="submission" date="2015-08" db="EMBL/GenBank/DDBJ databases">
        <title>Fjat-10028 dsm 16317.</title>
        <authorList>
            <person name="Liu B."/>
            <person name="Wang J."/>
            <person name="Zhu Y."/>
            <person name="Liu G."/>
            <person name="Chen Q."/>
            <person name="Chen Z."/>
            <person name="Lan J."/>
            <person name="Che J."/>
            <person name="Ge C."/>
            <person name="Shi H."/>
            <person name="Pan Z."/>
            <person name="Liu X."/>
        </authorList>
    </citation>
    <scope>NUCLEOTIDE SEQUENCE [LARGE SCALE GENOMIC DNA]</scope>
    <source>
        <strain evidence="11">DSM 16317</strain>
    </source>
</reference>
<dbReference type="SUPFAM" id="SSF82829">
    <property type="entry name" value="MesJ substrate recognition domain-like"/>
    <property type="match status" value="1"/>
</dbReference>
<dbReference type="EC" id="6.3.4.19" evidence="8"/>
<organism evidence="10 11">
    <name type="scientific">Viridibacillus arvi</name>
    <dbReference type="NCBI Taxonomy" id="263475"/>
    <lineage>
        <taxon>Bacteria</taxon>
        <taxon>Bacillati</taxon>
        <taxon>Bacillota</taxon>
        <taxon>Bacilli</taxon>
        <taxon>Bacillales</taxon>
        <taxon>Caryophanaceae</taxon>
        <taxon>Viridibacillus</taxon>
    </lineage>
</organism>
<dbReference type="OrthoDB" id="9807403at2"/>
<comment type="similarity">
    <text evidence="8">Belongs to the tRNA(Ile)-lysidine synthase family.</text>
</comment>
<dbReference type="Gene3D" id="3.30.465.60">
    <property type="match status" value="1"/>
</dbReference>
<dbReference type="PATRIC" id="fig|263475.3.peg.2336"/>
<dbReference type="InterPro" id="IPR011063">
    <property type="entry name" value="TilS/TtcA_N"/>
</dbReference>
<comment type="caution">
    <text evidence="10">The sequence shown here is derived from an EMBL/GenBank/DDBJ whole genome shotgun (WGS) entry which is preliminary data.</text>
</comment>
<dbReference type="SUPFAM" id="SSF52402">
    <property type="entry name" value="Adenine nucleotide alpha hydrolases-like"/>
    <property type="match status" value="1"/>
</dbReference>
<dbReference type="NCBIfam" id="TIGR02433">
    <property type="entry name" value="lysidine_TilS_C"/>
    <property type="match status" value="1"/>
</dbReference>
<keyword evidence="4 8" id="KW-0819">tRNA processing</keyword>
<evidence type="ECO:0000256" key="5">
    <source>
        <dbReference type="ARBA" id="ARBA00022741"/>
    </source>
</evidence>
<protein>
    <recommendedName>
        <fullName evidence="8">tRNA(Ile)-lysidine synthase</fullName>
        <ecNumber evidence="8">6.3.4.19</ecNumber>
    </recommendedName>
    <alternativeName>
        <fullName evidence="8">tRNA(Ile)-2-lysyl-cytidine synthase</fullName>
    </alternativeName>
    <alternativeName>
        <fullName evidence="8">tRNA(Ile)-lysidine synthetase</fullName>
    </alternativeName>
</protein>
<dbReference type="Pfam" id="PF01171">
    <property type="entry name" value="ATP_bind_3"/>
    <property type="match status" value="1"/>
</dbReference>
<dbReference type="InterPro" id="IPR012795">
    <property type="entry name" value="tRNA_Ile_lys_synt_N"/>
</dbReference>
<dbReference type="GO" id="GO:0005524">
    <property type="term" value="F:ATP binding"/>
    <property type="evidence" value="ECO:0007669"/>
    <property type="project" value="UniProtKB-UniRule"/>
</dbReference>
<evidence type="ECO:0000256" key="7">
    <source>
        <dbReference type="ARBA" id="ARBA00048539"/>
    </source>
</evidence>
<dbReference type="Proteomes" id="UP000036867">
    <property type="component" value="Unassembled WGS sequence"/>
</dbReference>
<sequence>MEQLEQKAYQYMKQYHLCNEGDRLLVACSGGADSMALLHFLYKEKDRLGVSVAAIHVNHMLRGEDAEGDRRFVEAFCQEREIPVYAIDIPIPEILQHEKGNLQDICRRERYNYFEKIMLESSSTHLVVAHHADDQVESVIMALTRGTSASGLTGIKRERPFANGHLIRPFLAVTKNDIHTYLQRNEQAYREDSSNKKDSYTRNRIRHHVVPLLEGENPRVADAVRQYTEKAQADEDLLQSLAHDAFHEVVAKIDEDSWRICIKAFQNKPLALQRRIILLLLKYLYKDTTIVQSYTLWNSILEQTSSTAGNAILHLPKGVVAIRQYDELIIKKKQILNVEKSPLMVTLNTWTNLTNNLRVYIGKLSDERPSDTTPSAKTYFFQIELLSLPLYVRTRMNGDRINLLGLNQHKRISRIFIDEKVPMALRDEWPVIVTQEDEVIALPGLRIGNCFSYCERSTDDAFFIVDQQTL</sequence>
<dbReference type="InterPro" id="IPR014729">
    <property type="entry name" value="Rossmann-like_a/b/a_fold"/>
</dbReference>
<gene>
    <name evidence="8" type="primary">tilS</name>
    <name evidence="10" type="ORF">AMD00_17500</name>
</gene>
<keyword evidence="11" id="KW-1185">Reference proteome</keyword>
<comment type="subcellular location">
    <subcellularLocation>
        <location evidence="1 8">Cytoplasm</location>
    </subcellularLocation>
</comment>
<dbReference type="RefSeq" id="WP_053418362.1">
    <property type="nucleotide sequence ID" value="NZ_LILB01000007.1"/>
</dbReference>
<dbReference type="InterPro" id="IPR012094">
    <property type="entry name" value="tRNA_Ile_lys_synt"/>
</dbReference>
<evidence type="ECO:0000313" key="11">
    <source>
        <dbReference type="Proteomes" id="UP000036867"/>
    </source>
</evidence>
<dbReference type="SMART" id="SM00977">
    <property type="entry name" value="TilS_C"/>
    <property type="match status" value="1"/>
</dbReference>
<dbReference type="InterPro" id="IPR012796">
    <property type="entry name" value="Lysidine-tRNA-synth_C"/>
</dbReference>
<dbReference type="PANTHER" id="PTHR43033">
    <property type="entry name" value="TRNA(ILE)-LYSIDINE SYNTHASE-RELATED"/>
    <property type="match status" value="1"/>
</dbReference>
<comment type="domain">
    <text evidence="8">The N-terminal region contains the highly conserved SGGXDS motif, predicted to be a P-loop motif involved in ATP binding.</text>
</comment>
<name>A0A0M0LAX8_9BACL</name>
<evidence type="ECO:0000256" key="3">
    <source>
        <dbReference type="ARBA" id="ARBA00022598"/>
    </source>
</evidence>
<dbReference type="GO" id="GO:0006400">
    <property type="term" value="P:tRNA modification"/>
    <property type="evidence" value="ECO:0007669"/>
    <property type="project" value="UniProtKB-UniRule"/>
</dbReference>
<comment type="function">
    <text evidence="8">Ligates lysine onto the cytidine present at position 34 of the AUA codon-specific tRNA(Ile) that contains the anticodon CAU, in an ATP-dependent manner. Cytidine is converted to lysidine, thus changing the amino acid specificity of the tRNA from methionine to isoleucine.</text>
</comment>
<evidence type="ECO:0000256" key="8">
    <source>
        <dbReference type="HAMAP-Rule" id="MF_01161"/>
    </source>
</evidence>
<evidence type="ECO:0000256" key="6">
    <source>
        <dbReference type="ARBA" id="ARBA00022840"/>
    </source>
</evidence>
<evidence type="ECO:0000259" key="9">
    <source>
        <dbReference type="SMART" id="SM00977"/>
    </source>
</evidence>
<dbReference type="HAMAP" id="MF_01161">
    <property type="entry name" value="tRNA_Ile_lys_synt"/>
    <property type="match status" value="1"/>
</dbReference>
<dbReference type="PANTHER" id="PTHR43033:SF1">
    <property type="entry name" value="TRNA(ILE)-LYSIDINE SYNTHASE-RELATED"/>
    <property type="match status" value="1"/>
</dbReference>
<dbReference type="GO" id="GO:0032267">
    <property type="term" value="F:tRNA(Ile)-lysidine synthase activity"/>
    <property type="evidence" value="ECO:0007669"/>
    <property type="project" value="UniProtKB-EC"/>
</dbReference>
<keyword evidence="3 8" id="KW-0436">Ligase</keyword>